<comment type="caution">
    <text evidence="2">The sequence shown here is derived from an EMBL/GenBank/DDBJ whole genome shotgun (WGS) entry which is preliminary data.</text>
</comment>
<evidence type="ECO:0000313" key="2">
    <source>
        <dbReference type="EMBL" id="CAF9909276.1"/>
    </source>
</evidence>
<feature type="region of interest" description="Disordered" evidence="1">
    <location>
        <begin position="54"/>
        <end position="74"/>
    </location>
</feature>
<dbReference type="EMBL" id="CAJPDR010000034">
    <property type="protein sequence ID" value="CAF9909276.1"/>
    <property type="molecule type" value="Genomic_DNA"/>
</dbReference>
<evidence type="ECO:0000313" key="3">
    <source>
        <dbReference type="Proteomes" id="UP000664203"/>
    </source>
</evidence>
<reference evidence="2" key="1">
    <citation type="submission" date="2021-03" db="EMBL/GenBank/DDBJ databases">
        <authorList>
            <person name="Tagirdzhanova G."/>
        </authorList>
    </citation>
    <scope>NUCLEOTIDE SEQUENCE</scope>
</reference>
<keyword evidence="3" id="KW-1185">Reference proteome</keyword>
<organism evidence="2 3">
    <name type="scientific">Alectoria fallacina</name>
    <dbReference type="NCBI Taxonomy" id="1903189"/>
    <lineage>
        <taxon>Eukaryota</taxon>
        <taxon>Fungi</taxon>
        <taxon>Dikarya</taxon>
        <taxon>Ascomycota</taxon>
        <taxon>Pezizomycotina</taxon>
        <taxon>Lecanoromycetes</taxon>
        <taxon>OSLEUM clade</taxon>
        <taxon>Lecanoromycetidae</taxon>
        <taxon>Lecanorales</taxon>
        <taxon>Lecanorineae</taxon>
        <taxon>Parmeliaceae</taxon>
        <taxon>Alectoria</taxon>
    </lineage>
</organism>
<dbReference type="AlphaFoldDB" id="A0A8H3EUT1"/>
<accession>A0A8H3EUT1</accession>
<evidence type="ECO:0000256" key="1">
    <source>
        <dbReference type="SAM" id="MobiDB-lite"/>
    </source>
</evidence>
<dbReference type="Proteomes" id="UP000664203">
    <property type="component" value="Unassembled WGS sequence"/>
</dbReference>
<sequence length="187" mass="20541">MSGFLSRDAEAVLSAQEAEARRDFYRTAAQDPRLAEHASRSPYQQQWTTALHPAMTSTQSQTSPHVFSTPAQNASWPSLSPNAFAPPAPHVVPSSPYSNEQHWSNAPWPTLHPDDVEMEGAGVVLIQIAPRKPPSPGVVICANIIGVTQNLFSAVTRSVPNQGREDSRHAKIETDMNQRYSPFFRVA</sequence>
<name>A0A8H3EUT1_9LECA</name>
<proteinExistence type="predicted"/>
<gene>
    <name evidence="2" type="ORF">ALECFALPRED_005440</name>
</gene>
<protein>
    <submittedName>
        <fullName evidence="2">Uncharacterized protein</fullName>
    </submittedName>
</protein>